<dbReference type="Proteomes" id="UP000190285">
    <property type="component" value="Unassembled WGS sequence"/>
</dbReference>
<accession>A0A1T5L1H1</accession>
<reference evidence="1 2" key="1">
    <citation type="submission" date="2017-02" db="EMBL/GenBank/DDBJ databases">
        <authorList>
            <person name="Peterson S.W."/>
        </authorList>
    </citation>
    <scope>NUCLEOTIDE SEQUENCE [LARGE SCALE GENOMIC DNA]</scope>
    <source>
        <strain evidence="1 2">M1</strain>
    </source>
</reference>
<proteinExistence type="predicted"/>
<evidence type="ECO:0000313" key="1">
    <source>
        <dbReference type="EMBL" id="SKC69801.1"/>
    </source>
</evidence>
<dbReference type="AlphaFoldDB" id="A0A1T5L1H1"/>
<dbReference type="OrthoDB" id="1999722at2"/>
<protein>
    <submittedName>
        <fullName evidence="1">Uncharacterized protein</fullName>
    </submittedName>
</protein>
<organism evidence="1 2">
    <name type="scientific">Maledivibacter halophilus</name>
    <dbReference type="NCBI Taxonomy" id="36842"/>
    <lineage>
        <taxon>Bacteria</taxon>
        <taxon>Bacillati</taxon>
        <taxon>Bacillota</taxon>
        <taxon>Clostridia</taxon>
        <taxon>Peptostreptococcales</taxon>
        <taxon>Caminicellaceae</taxon>
        <taxon>Maledivibacter</taxon>
    </lineage>
</organism>
<name>A0A1T5L1H1_9FIRM</name>
<gene>
    <name evidence="1" type="ORF">SAMN02194393_02307</name>
</gene>
<keyword evidence="2" id="KW-1185">Reference proteome</keyword>
<sequence length="220" mass="24804">MEIKNVVKSNYISTKAMTLDKSVDDCIRIVKEKEESGKSAKDFLATLSSKELYEIQKANHLAHRININSISNEGAENLFLNAVNPKSVIDLNNDGITEIGEAKMFVYPPPNAPAEVKEAWKEATKHMTEGEKMLAMGKFLVAQSNANAYKGPDGNWKFRSPGEEGWVNIFGTDIESYKNLFNKLIYQIDNPLAPRSMQDQKIDEFTKDVLVKMLELLDQE</sequence>
<dbReference type="RefSeq" id="WP_079491778.1">
    <property type="nucleotide sequence ID" value="NZ_FUZT01000005.1"/>
</dbReference>
<evidence type="ECO:0000313" key="2">
    <source>
        <dbReference type="Proteomes" id="UP000190285"/>
    </source>
</evidence>
<dbReference type="EMBL" id="FUZT01000005">
    <property type="protein sequence ID" value="SKC69801.1"/>
    <property type="molecule type" value="Genomic_DNA"/>
</dbReference>